<proteinExistence type="predicted"/>
<evidence type="ECO:0000313" key="1">
    <source>
        <dbReference type="EMBL" id="GJT08558.1"/>
    </source>
</evidence>
<evidence type="ECO:0000313" key="2">
    <source>
        <dbReference type="Proteomes" id="UP001151760"/>
    </source>
</evidence>
<comment type="caution">
    <text evidence="1">The sequence shown here is derived from an EMBL/GenBank/DDBJ whole genome shotgun (WGS) entry which is preliminary data.</text>
</comment>
<protein>
    <submittedName>
        <fullName evidence="1">Uncharacterized protein</fullName>
    </submittedName>
</protein>
<keyword evidence="2" id="KW-1185">Reference proteome</keyword>
<dbReference type="Proteomes" id="UP001151760">
    <property type="component" value="Unassembled WGS sequence"/>
</dbReference>
<reference evidence="1" key="2">
    <citation type="submission" date="2022-01" db="EMBL/GenBank/DDBJ databases">
        <authorList>
            <person name="Yamashiro T."/>
            <person name="Shiraishi A."/>
            <person name="Satake H."/>
            <person name="Nakayama K."/>
        </authorList>
    </citation>
    <scope>NUCLEOTIDE SEQUENCE</scope>
</reference>
<sequence length="156" mass="18754">MIRILLKIVRGRIRRNVERMSANLLLDRQGEIDLRGFNKAILLAVQPYTEEKYTTSIIKHYAARYYKYGIEDRIPERWIKEVRRYHFEALNDLRIKSVVRIDVKKKWGYGFLTSIVVRISDDKEYEFSYADLPRLSVNDVEDMYLLQVQHKLHHLP</sequence>
<name>A0ABQ5B235_9ASTR</name>
<organism evidence="1 2">
    <name type="scientific">Tanacetum coccineum</name>
    <dbReference type="NCBI Taxonomy" id="301880"/>
    <lineage>
        <taxon>Eukaryota</taxon>
        <taxon>Viridiplantae</taxon>
        <taxon>Streptophyta</taxon>
        <taxon>Embryophyta</taxon>
        <taxon>Tracheophyta</taxon>
        <taxon>Spermatophyta</taxon>
        <taxon>Magnoliopsida</taxon>
        <taxon>eudicotyledons</taxon>
        <taxon>Gunneridae</taxon>
        <taxon>Pentapetalae</taxon>
        <taxon>asterids</taxon>
        <taxon>campanulids</taxon>
        <taxon>Asterales</taxon>
        <taxon>Asteraceae</taxon>
        <taxon>Asteroideae</taxon>
        <taxon>Anthemideae</taxon>
        <taxon>Anthemidinae</taxon>
        <taxon>Tanacetum</taxon>
    </lineage>
</organism>
<feature type="non-terminal residue" evidence="1">
    <location>
        <position position="156"/>
    </location>
</feature>
<reference evidence="1" key="1">
    <citation type="journal article" date="2022" name="Int. J. Mol. Sci.">
        <title>Draft Genome of Tanacetum Coccineum: Genomic Comparison of Closely Related Tanacetum-Family Plants.</title>
        <authorList>
            <person name="Yamashiro T."/>
            <person name="Shiraishi A."/>
            <person name="Nakayama K."/>
            <person name="Satake H."/>
        </authorList>
    </citation>
    <scope>NUCLEOTIDE SEQUENCE</scope>
</reference>
<dbReference type="EMBL" id="BQNB010012840">
    <property type="protein sequence ID" value="GJT08558.1"/>
    <property type="molecule type" value="Genomic_DNA"/>
</dbReference>
<accession>A0ABQ5B235</accession>
<gene>
    <name evidence="1" type="ORF">Tco_0843020</name>
</gene>